<feature type="transmembrane region" description="Helical" evidence="2">
    <location>
        <begin position="100"/>
        <end position="117"/>
    </location>
</feature>
<dbReference type="AlphaFoldDB" id="A0A914D167"/>
<keyword evidence="2" id="KW-1133">Transmembrane helix</keyword>
<keyword evidence="2" id="KW-0812">Transmembrane</keyword>
<accession>A0A914D167</accession>
<organism evidence="3 4">
    <name type="scientific">Acrobeloides nanus</name>
    <dbReference type="NCBI Taxonomy" id="290746"/>
    <lineage>
        <taxon>Eukaryota</taxon>
        <taxon>Metazoa</taxon>
        <taxon>Ecdysozoa</taxon>
        <taxon>Nematoda</taxon>
        <taxon>Chromadorea</taxon>
        <taxon>Rhabditida</taxon>
        <taxon>Tylenchina</taxon>
        <taxon>Cephalobomorpha</taxon>
        <taxon>Cephaloboidea</taxon>
        <taxon>Cephalobidae</taxon>
        <taxon>Acrobeloides</taxon>
    </lineage>
</organism>
<feature type="region of interest" description="Disordered" evidence="1">
    <location>
        <begin position="1"/>
        <end position="23"/>
    </location>
</feature>
<evidence type="ECO:0000256" key="2">
    <source>
        <dbReference type="SAM" id="Phobius"/>
    </source>
</evidence>
<keyword evidence="3" id="KW-1185">Reference proteome</keyword>
<keyword evidence="2" id="KW-0472">Membrane</keyword>
<dbReference type="WBParaSite" id="ACRNAN_scaffold1738.g11726.t1">
    <property type="protein sequence ID" value="ACRNAN_scaffold1738.g11726.t1"/>
    <property type="gene ID" value="ACRNAN_scaffold1738.g11726"/>
</dbReference>
<protein>
    <submittedName>
        <fullName evidence="4">Uncharacterized protein</fullName>
    </submittedName>
</protein>
<feature type="compositionally biased region" description="Basic and acidic residues" evidence="1">
    <location>
        <begin position="69"/>
        <end position="81"/>
    </location>
</feature>
<evidence type="ECO:0000313" key="4">
    <source>
        <dbReference type="WBParaSite" id="ACRNAN_scaffold1738.g11726.t1"/>
    </source>
</evidence>
<feature type="compositionally biased region" description="Basic and acidic residues" evidence="1">
    <location>
        <begin position="51"/>
        <end position="60"/>
    </location>
</feature>
<sequence>MESSTSNSVDHLNFNPTVTPSNTVIEMEPTSSHEEENNIIELEQKPYKITEKKSNGENHYESWNSNATKTDEKKSAEEKAVKNNIERSHLEEEFYTLRRIIFFFYLIIFVVVVPYCLF</sequence>
<reference evidence="4" key="1">
    <citation type="submission" date="2022-11" db="UniProtKB">
        <authorList>
            <consortium name="WormBaseParasite"/>
        </authorList>
    </citation>
    <scope>IDENTIFICATION</scope>
</reference>
<proteinExistence type="predicted"/>
<evidence type="ECO:0000313" key="3">
    <source>
        <dbReference type="Proteomes" id="UP000887540"/>
    </source>
</evidence>
<feature type="region of interest" description="Disordered" evidence="1">
    <location>
        <begin position="51"/>
        <end position="81"/>
    </location>
</feature>
<evidence type="ECO:0000256" key="1">
    <source>
        <dbReference type="SAM" id="MobiDB-lite"/>
    </source>
</evidence>
<dbReference type="Proteomes" id="UP000887540">
    <property type="component" value="Unplaced"/>
</dbReference>
<name>A0A914D167_9BILA</name>